<evidence type="ECO:0000256" key="1">
    <source>
        <dbReference type="SAM" id="Phobius"/>
    </source>
</evidence>
<dbReference type="EMBL" id="VFPM01000002">
    <property type="protein sequence ID" value="TQM62872.1"/>
    <property type="molecule type" value="Genomic_DNA"/>
</dbReference>
<protein>
    <submittedName>
        <fullName evidence="2">Putative membrane protein</fullName>
    </submittedName>
</protein>
<dbReference type="AlphaFoldDB" id="A0A543HX30"/>
<gene>
    <name evidence="2" type="ORF">FBY41_2917</name>
</gene>
<dbReference type="Proteomes" id="UP000316747">
    <property type="component" value="Unassembled WGS sequence"/>
</dbReference>
<dbReference type="InterPro" id="IPR009200">
    <property type="entry name" value="DUF1269_membrane"/>
</dbReference>
<keyword evidence="3" id="KW-1185">Reference proteome</keyword>
<comment type="caution">
    <text evidence="2">The sequence shown here is derived from an EMBL/GenBank/DDBJ whole genome shotgun (WGS) entry which is preliminary data.</text>
</comment>
<dbReference type="RefSeq" id="WP_141844893.1">
    <property type="nucleotide sequence ID" value="NZ_VFPM01000002.1"/>
</dbReference>
<dbReference type="Pfam" id="PF06897">
    <property type="entry name" value="DUF1269"/>
    <property type="match status" value="1"/>
</dbReference>
<proteinExistence type="predicted"/>
<dbReference type="OrthoDB" id="5083530at2"/>
<organism evidence="2 3">
    <name type="scientific">Humibacillus xanthopallidus</name>
    <dbReference type="NCBI Taxonomy" id="412689"/>
    <lineage>
        <taxon>Bacteria</taxon>
        <taxon>Bacillati</taxon>
        <taxon>Actinomycetota</taxon>
        <taxon>Actinomycetes</taxon>
        <taxon>Micrococcales</taxon>
        <taxon>Intrasporangiaceae</taxon>
        <taxon>Humibacillus</taxon>
    </lineage>
</organism>
<evidence type="ECO:0000313" key="2">
    <source>
        <dbReference type="EMBL" id="TQM62872.1"/>
    </source>
</evidence>
<feature type="transmembrane region" description="Helical" evidence="1">
    <location>
        <begin position="80"/>
        <end position="98"/>
    </location>
</feature>
<keyword evidence="1" id="KW-0812">Transmembrane</keyword>
<name>A0A543HX30_9MICO</name>
<evidence type="ECO:0000313" key="3">
    <source>
        <dbReference type="Proteomes" id="UP000316747"/>
    </source>
</evidence>
<keyword evidence="1" id="KW-0472">Membrane</keyword>
<reference evidence="2 3" key="1">
    <citation type="submission" date="2019-06" db="EMBL/GenBank/DDBJ databases">
        <title>Genome sequencing of plant associated microbes to promote plant fitness in Sorghum bicolor and Oryza sativa.</title>
        <authorList>
            <person name="Coleman-Derr D."/>
        </authorList>
    </citation>
    <scope>NUCLEOTIDE SEQUENCE [LARGE SCALE GENOMIC DNA]</scope>
    <source>
        <strain evidence="2 3">KV-663</strain>
    </source>
</reference>
<accession>A0A543HX30</accession>
<keyword evidence="1" id="KW-1133">Transmembrane helix</keyword>
<sequence>MEDPNYVLYVASYGDDTAAAAEDFKALKHVDEAAVVAAVVLDRTTDGKVDVKEHGGGLVGGGTVAGGAVGLVIGLFSPPLLAATAIGAAIGAGIGAIMKRHEEKKIGVDAEEWLPNGSSAIVAVVDDVYLDGIDSAITKAVKKTNKAIDKGDYDAIVQAMNEGGDAIIKAVDA</sequence>